<dbReference type="Proteomes" id="UP001458880">
    <property type="component" value="Unassembled WGS sequence"/>
</dbReference>
<reference evidence="1 2" key="1">
    <citation type="journal article" date="2024" name="BMC Genomics">
        <title>De novo assembly and annotation of Popillia japonica's genome with initial clues to its potential as an invasive pest.</title>
        <authorList>
            <person name="Cucini C."/>
            <person name="Boschi S."/>
            <person name="Funari R."/>
            <person name="Cardaioli E."/>
            <person name="Iannotti N."/>
            <person name="Marturano G."/>
            <person name="Paoli F."/>
            <person name="Bruttini M."/>
            <person name="Carapelli A."/>
            <person name="Frati F."/>
            <person name="Nardi F."/>
        </authorList>
    </citation>
    <scope>NUCLEOTIDE SEQUENCE [LARGE SCALE GENOMIC DNA]</scope>
    <source>
        <strain evidence="1">DMR45628</strain>
    </source>
</reference>
<comment type="caution">
    <text evidence="1">The sequence shown here is derived from an EMBL/GenBank/DDBJ whole genome shotgun (WGS) entry which is preliminary data.</text>
</comment>
<dbReference type="AlphaFoldDB" id="A0AAW1KJN4"/>
<proteinExistence type="predicted"/>
<sequence>MTRNPTKCTSISTTTIREISVIRSKPLFKLQGLRFSTTGVEKSHVYNLVGWIDNLHSAPDQKFHMLNRYIIPRLYYGLQSTTIPDNILGEMDGIVRTAVKCILHLSGHTGSQFIHANIRDGGLGVTQFRYQIPFVLMRRIDRLRALDNIFDGLLKRRSELDVLNRVSRLSANGPP</sequence>
<keyword evidence="2" id="KW-1185">Reference proteome</keyword>
<gene>
    <name evidence="1" type="ORF">QE152_g22799</name>
</gene>
<evidence type="ECO:0000313" key="1">
    <source>
        <dbReference type="EMBL" id="KAK9719202.1"/>
    </source>
</evidence>
<protein>
    <submittedName>
        <fullName evidence="1">Uncharacterized protein</fullName>
    </submittedName>
</protein>
<evidence type="ECO:0000313" key="2">
    <source>
        <dbReference type="Proteomes" id="UP001458880"/>
    </source>
</evidence>
<name>A0AAW1KJN4_POPJA</name>
<organism evidence="1 2">
    <name type="scientific">Popillia japonica</name>
    <name type="common">Japanese beetle</name>
    <dbReference type="NCBI Taxonomy" id="7064"/>
    <lineage>
        <taxon>Eukaryota</taxon>
        <taxon>Metazoa</taxon>
        <taxon>Ecdysozoa</taxon>
        <taxon>Arthropoda</taxon>
        <taxon>Hexapoda</taxon>
        <taxon>Insecta</taxon>
        <taxon>Pterygota</taxon>
        <taxon>Neoptera</taxon>
        <taxon>Endopterygota</taxon>
        <taxon>Coleoptera</taxon>
        <taxon>Polyphaga</taxon>
        <taxon>Scarabaeiformia</taxon>
        <taxon>Scarabaeidae</taxon>
        <taxon>Rutelinae</taxon>
        <taxon>Popillia</taxon>
    </lineage>
</organism>
<accession>A0AAW1KJN4</accession>
<dbReference type="EMBL" id="JASPKY010000222">
    <property type="protein sequence ID" value="KAK9719202.1"/>
    <property type="molecule type" value="Genomic_DNA"/>
</dbReference>